<comment type="caution">
    <text evidence="7">Lacks conserved residue(s) required for the propagation of feature annotation.</text>
</comment>
<evidence type="ECO:0000313" key="8">
    <source>
        <dbReference type="EMBL" id="HHJ63541.1"/>
    </source>
</evidence>
<feature type="transmembrane region" description="Helical" evidence="7">
    <location>
        <begin position="192"/>
        <end position="215"/>
    </location>
</feature>
<dbReference type="PANTHER" id="PTHR30188:SF4">
    <property type="entry name" value="PROTEIN TRIGALACTOSYLDIACYLGLYCEROL 1, CHLOROPLASTIC"/>
    <property type="match status" value="1"/>
</dbReference>
<reference evidence="8" key="1">
    <citation type="journal article" date="2020" name="mSystems">
        <title>Genome- and Community-Level Interaction Insights into Carbon Utilization and Element Cycling Functions of Hydrothermarchaeota in Hydrothermal Sediment.</title>
        <authorList>
            <person name="Zhou Z."/>
            <person name="Liu Y."/>
            <person name="Xu W."/>
            <person name="Pan J."/>
            <person name="Luo Z.H."/>
            <person name="Li M."/>
        </authorList>
    </citation>
    <scope>NUCLEOTIDE SEQUENCE [LARGE SCALE GENOMIC DNA]</scope>
    <source>
        <strain evidence="8">HyVt-501</strain>
    </source>
</reference>
<evidence type="ECO:0000256" key="6">
    <source>
        <dbReference type="ARBA" id="ARBA00023136"/>
    </source>
</evidence>
<dbReference type="InterPro" id="IPR003453">
    <property type="entry name" value="ABC_MlaE_roteobac"/>
</dbReference>
<sequence length="251" mass="27588">MGLRFRGVRLLEEIGKATLLTLQAVYFLVRKPPKLKHFVHQFTYIAAETSLVVLVTSTFTGGVIALQTYSTFHRFNAEYLIGAVVALSMGRELGPVLTSLMVVARVGSAMTASIGTMRITQQIDALEVMAVNPVRYLVTPRLFATTLGVPFLTVLSNVAGLFGGWFVATQLFHVNEYLYWQKMVDLTEFYDIAGGLYKAFVFGFIIAGVSCYFGYYTSGGTEGVGRATTNSVVTSSMLILITDYFLTALIF</sequence>
<dbReference type="AlphaFoldDB" id="A0A7C5QDQ2"/>
<dbReference type="GO" id="GO:0043190">
    <property type="term" value="C:ATP-binding cassette (ABC) transporter complex"/>
    <property type="evidence" value="ECO:0007669"/>
    <property type="project" value="InterPro"/>
</dbReference>
<keyword evidence="5 7" id="KW-1133">Transmembrane helix</keyword>
<comment type="caution">
    <text evidence="8">The sequence shown here is derived from an EMBL/GenBank/DDBJ whole genome shotgun (WGS) entry which is preliminary data.</text>
</comment>
<keyword evidence="3" id="KW-0813">Transport</keyword>
<proteinExistence type="inferred from homology"/>
<comment type="similarity">
    <text evidence="2 7">Belongs to the MlaE permease family.</text>
</comment>
<accession>A0A7C5QDQ2</accession>
<dbReference type="NCBIfam" id="TIGR00056">
    <property type="entry name" value="MlaE family lipid ABC transporter permease subunit"/>
    <property type="match status" value="1"/>
</dbReference>
<feature type="transmembrane region" description="Helical" evidence="7">
    <location>
        <begin position="227"/>
        <end position="250"/>
    </location>
</feature>
<evidence type="ECO:0000256" key="5">
    <source>
        <dbReference type="ARBA" id="ARBA00022989"/>
    </source>
</evidence>
<dbReference type="InterPro" id="IPR030802">
    <property type="entry name" value="Permease_MalE"/>
</dbReference>
<organism evidence="8">
    <name type="scientific">Aquifex aeolicus</name>
    <dbReference type="NCBI Taxonomy" id="63363"/>
    <lineage>
        <taxon>Bacteria</taxon>
        <taxon>Pseudomonadati</taxon>
        <taxon>Aquificota</taxon>
        <taxon>Aquificia</taxon>
        <taxon>Aquificales</taxon>
        <taxon>Aquificaceae</taxon>
        <taxon>Aquifex</taxon>
    </lineage>
</organism>
<dbReference type="Proteomes" id="UP000885792">
    <property type="component" value="Unassembled WGS sequence"/>
</dbReference>
<evidence type="ECO:0000256" key="4">
    <source>
        <dbReference type="ARBA" id="ARBA00022692"/>
    </source>
</evidence>
<dbReference type="GO" id="GO:0005548">
    <property type="term" value="F:phospholipid transporter activity"/>
    <property type="evidence" value="ECO:0007669"/>
    <property type="project" value="TreeGrafter"/>
</dbReference>
<feature type="transmembrane region" description="Helical" evidence="7">
    <location>
        <begin position="142"/>
        <end position="172"/>
    </location>
</feature>
<protein>
    <submittedName>
        <fullName evidence="8">MlaE family lipid ABC transporter permease subunit</fullName>
    </submittedName>
</protein>
<dbReference type="PANTHER" id="PTHR30188">
    <property type="entry name" value="ABC TRANSPORTER PERMEASE PROTEIN-RELATED"/>
    <property type="match status" value="1"/>
</dbReference>
<evidence type="ECO:0000256" key="7">
    <source>
        <dbReference type="RuleBase" id="RU362044"/>
    </source>
</evidence>
<evidence type="ECO:0000256" key="1">
    <source>
        <dbReference type="ARBA" id="ARBA00004141"/>
    </source>
</evidence>
<dbReference type="EMBL" id="DRNB01000046">
    <property type="protein sequence ID" value="HHJ63541.1"/>
    <property type="molecule type" value="Genomic_DNA"/>
</dbReference>
<gene>
    <name evidence="8" type="ORF">ENJ61_01400</name>
</gene>
<keyword evidence="6 7" id="KW-0472">Membrane</keyword>
<comment type="subcellular location">
    <subcellularLocation>
        <location evidence="1">Membrane</location>
        <topology evidence="1">Multi-pass membrane protein</topology>
    </subcellularLocation>
</comment>
<name>A0A7C5QDQ2_AQUAO</name>
<evidence type="ECO:0000256" key="3">
    <source>
        <dbReference type="ARBA" id="ARBA00022448"/>
    </source>
</evidence>
<evidence type="ECO:0000256" key="2">
    <source>
        <dbReference type="ARBA" id="ARBA00007556"/>
    </source>
</evidence>
<keyword evidence="4 7" id="KW-0812">Transmembrane</keyword>
<dbReference type="Pfam" id="PF02405">
    <property type="entry name" value="MlaE"/>
    <property type="match status" value="1"/>
</dbReference>